<evidence type="ECO:0000313" key="2">
    <source>
        <dbReference type="EMBL" id="PYF08680.1"/>
    </source>
</evidence>
<name>A0A318TXN8_9RHOB</name>
<evidence type="ECO:0000313" key="3">
    <source>
        <dbReference type="Proteomes" id="UP000247727"/>
    </source>
</evidence>
<reference evidence="2 3" key="1">
    <citation type="submission" date="2018-06" db="EMBL/GenBank/DDBJ databases">
        <title>Genomic Encyclopedia of Type Strains, Phase III (KMG-III): the genomes of soil and plant-associated and newly described type strains.</title>
        <authorList>
            <person name="Whitman W."/>
        </authorList>
    </citation>
    <scope>NUCLEOTIDE SEQUENCE [LARGE SCALE GENOMIC DNA]</scope>
    <source>
        <strain evidence="2 3">JA737</strain>
    </source>
</reference>
<accession>A0A318TXN8</accession>
<keyword evidence="3" id="KW-1185">Reference proteome</keyword>
<dbReference type="AlphaFoldDB" id="A0A318TXN8"/>
<dbReference type="EMBL" id="QJTK01000011">
    <property type="protein sequence ID" value="PYF08680.1"/>
    <property type="molecule type" value="Genomic_DNA"/>
</dbReference>
<sequence length="406" mass="44028">MIGWTRSRAPSPPVPSQDVACGSAFTLFPGVRINVGKRGISTSIAVPGASVNVGRQGVRATVGLPGTGLGFSTTVIPFTSSPGAVELAPSALPQNAPASAKIYMPVSGMNEIASASVEVLTSTSLLPLRDMIAQAREQRTQVTADLKEAKDAEAAQQNELHRRRRSLFRWFYKRRIAELEVELPVTQAEVARLIAWEGSTKIDVTFESGDAAQRAYAEMVRLFEALRQSAKKWDVTSHRAANRVAERTTASRVIDRHPVRLEFSATDLIRFPGRAMRFENVNGDDILIYPGVAVIPRVDGAFALIDIRELSISAGNSPFQEEDGVPKDAEVIGHTWAKANKDGSPDRRFKDNHQIPICRYGRLTFQSGSGVTEEYMFSNAAAAEAFAAAVARYQVALAESDGSSEP</sequence>
<dbReference type="Pfam" id="PF14020">
    <property type="entry name" value="DUF4236"/>
    <property type="match status" value="1"/>
</dbReference>
<feature type="domain" description="DUF4236" evidence="1">
    <location>
        <begin position="25"/>
        <end position="71"/>
    </location>
</feature>
<organism evidence="2 3">
    <name type="scientific">Rhodobacter viridis</name>
    <dbReference type="NCBI Taxonomy" id="1054202"/>
    <lineage>
        <taxon>Bacteria</taxon>
        <taxon>Pseudomonadati</taxon>
        <taxon>Pseudomonadota</taxon>
        <taxon>Alphaproteobacteria</taxon>
        <taxon>Rhodobacterales</taxon>
        <taxon>Rhodobacter group</taxon>
        <taxon>Rhodobacter</taxon>
    </lineage>
</organism>
<protein>
    <submittedName>
        <fullName evidence="2">Uncharacterized protein DUF4236</fullName>
    </submittedName>
</protein>
<dbReference type="Proteomes" id="UP000247727">
    <property type="component" value="Unassembled WGS sequence"/>
</dbReference>
<proteinExistence type="predicted"/>
<evidence type="ECO:0000259" key="1">
    <source>
        <dbReference type="Pfam" id="PF14020"/>
    </source>
</evidence>
<comment type="caution">
    <text evidence="2">The sequence shown here is derived from an EMBL/GenBank/DDBJ whole genome shotgun (WGS) entry which is preliminary data.</text>
</comment>
<dbReference type="InterPro" id="IPR025330">
    <property type="entry name" value="DUF4236"/>
</dbReference>
<gene>
    <name evidence="2" type="ORF">C8J30_1118</name>
</gene>